<dbReference type="EMBL" id="CAFBIZ010000214">
    <property type="protein sequence ID" value="CAB4851984.1"/>
    <property type="molecule type" value="Genomic_DNA"/>
</dbReference>
<sequence>MKDLSGSSAGKMIAKVANTTTMSRERFTWPLWGHLCGGPPGSHPARRAAACDGRARGGPCADTLGRVSLDPSSRDVLVVIACGIALVALVLGALALFLLRRIRRNLTLLAANDDGESFISAVGRGAEQVRGLRREVDDLAALVAQTRAELSDAIRHISVVRYDAFGDLGGRLSFSAALLDDDGDGLVLTAIHGRSETRSYMKGIKSGASEAPLSPEEQQAVTYALKGASS</sequence>
<keyword evidence="2" id="KW-0812">Transmembrane</keyword>
<gene>
    <name evidence="3" type="ORF">UFOPK3268_01450</name>
</gene>
<feature type="region of interest" description="Disordered" evidence="1">
    <location>
        <begin position="206"/>
        <end position="230"/>
    </location>
</feature>
<organism evidence="3">
    <name type="scientific">freshwater metagenome</name>
    <dbReference type="NCBI Taxonomy" id="449393"/>
    <lineage>
        <taxon>unclassified sequences</taxon>
        <taxon>metagenomes</taxon>
        <taxon>ecological metagenomes</taxon>
    </lineage>
</organism>
<proteinExistence type="predicted"/>
<name>A0A6J7C499_9ZZZZ</name>
<evidence type="ECO:0000313" key="3">
    <source>
        <dbReference type="EMBL" id="CAB4851984.1"/>
    </source>
</evidence>
<accession>A0A6J7C499</accession>
<reference evidence="3" key="1">
    <citation type="submission" date="2020-05" db="EMBL/GenBank/DDBJ databases">
        <authorList>
            <person name="Chiriac C."/>
            <person name="Salcher M."/>
            <person name="Ghai R."/>
            <person name="Kavagutti S V."/>
        </authorList>
    </citation>
    <scope>NUCLEOTIDE SEQUENCE</scope>
</reference>
<feature type="transmembrane region" description="Helical" evidence="2">
    <location>
        <begin position="76"/>
        <end position="99"/>
    </location>
</feature>
<dbReference type="Pfam" id="PF14584">
    <property type="entry name" value="DUF4446"/>
    <property type="match status" value="1"/>
</dbReference>
<evidence type="ECO:0000256" key="2">
    <source>
        <dbReference type="SAM" id="Phobius"/>
    </source>
</evidence>
<protein>
    <submittedName>
        <fullName evidence="3">Unannotated protein</fullName>
    </submittedName>
</protein>
<evidence type="ECO:0000256" key="1">
    <source>
        <dbReference type="SAM" id="MobiDB-lite"/>
    </source>
</evidence>
<keyword evidence="2" id="KW-1133">Transmembrane helix</keyword>
<keyword evidence="2" id="KW-0472">Membrane</keyword>
<dbReference type="AlphaFoldDB" id="A0A6J7C499"/>
<dbReference type="InterPro" id="IPR027981">
    <property type="entry name" value="DUF4446"/>
</dbReference>